<name>A0AAU1UL46_9ACTN</name>
<evidence type="ECO:0000313" key="2">
    <source>
        <dbReference type="EMBL" id="WTS17960.1"/>
    </source>
</evidence>
<sequence>MSRLWWKFYACLTMRGDALFELIDAQLCTDGPVRALVDLAFAHEHRRGHRALDTRLNQSRVAVARLRRAMAGLCCRCPERQTAGLSWPWLLVCGLCGRRWRGTDRQGQCWNGQHGENEGGVGESVLPGGVGVPDKHDLLGDLPGQVIVIENPTPPLSIMDHAVVYPFSVDGSVRQGFFPSRDEE</sequence>
<gene>
    <name evidence="2" type="ORF">OHU69_47265</name>
</gene>
<proteinExistence type="predicted"/>
<reference evidence="2" key="1">
    <citation type="submission" date="2022-10" db="EMBL/GenBank/DDBJ databases">
        <title>The complete genomes of actinobacterial strains from the NBC collection.</title>
        <authorList>
            <person name="Joergensen T.S."/>
            <person name="Alvarez Arevalo M."/>
            <person name="Sterndorff E.B."/>
            <person name="Faurdal D."/>
            <person name="Vuksanovic O."/>
            <person name="Mourched A.-S."/>
            <person name="Charusanti P."/>
            <person name="Shaw S."/>
            <person name="Blin K."/>
            <person name="Weber T."/>
        </authorList>
    </citation>
    <scope>NUCLEOTIDE SEQUENCE</scope>
    <source>
        <strain evidence="2">NBC_00119</strain>
    </source>
</reference>
<feature type="domain" description="Transposase IS701-like DDE" evidence="1">
    <location>
        <begin position="8"/>
        <end position="75"/>
    </location>
</feature>
<organism evidence="2">
    <name type="scientific">Streptomyces sp. NBC_00119</name>
    <dbReference type="NCBI Taxonomy" id="2975659"/>
    <lineage>
        <taxon>Bacteria</taxon>
        <taxon>Bacillati</taxon>
        <taxon>Actinomycetota</taxon>
        <taxon>Actinomycetes</taxon>
        <taxon>Kitasatosporales</taxon>
        <taxon>Streptomycetaceae</taxon>
        <taxon>Streptomyces</taxon>
    </lineage>
</organism>
<protein>
    <submittedName>
        <fullName evidence="2">Transposase</fullName>
    </submittedName>
</protein>
<dbReference type="EMBL" id="CP108195">
    <property type="protein sequence ID" value="WTS17960.1"/>
    <property type="molecule type" value="Genomic_DNA"/>
</dbReference>
<evidence type="ECO:0000259" key="1">
    <source>
        <dbReference type="Pfam" id="PF13546"/>
    </source>
</evidence>
<dbReference type="AlphaFoldDB" id="A0AAU1UL46"/>
<accession>A0AAU1UL46</accession>
<dbReference type="Pfam" id="PF13546">
    <property type="entry name" value="DDE_5"/>
    <property type="match status" value="1"/>
</dbReference>
<dbReference type="InterPro" id="IPR038721">
    <property type="entry name" value="IS701-like_DDE_dom"/>
</dbReference>